<dbReference type="PANTHER" id="PTHR20997">
    <property type="entry name" value="EG:BACR42I17.2 PROTEIN-RELATED"/>
    <property type="match status" value="1"/>
</dbReference>
<dbReference type="AlphaFoldDB" id="A0A182J952"/>
<organism evidence="2">
    <name type="scientific">Anopheles atroparvus</name>
    <name type="common">European mosquito</name>
    <dbReference type="NCBI Taxonomy" id="41427"/>
    <lineage>
        <taxon>Eukaryota</taxon>
        <taxon>Metazoa</taxon>
        <taxon>Ecdysozoa</taxon>
        <taxon>Arthropoda</taxon>
        <taxon>Hexapoda</taxon>
        <taxon>Insecta</taxon>
        <taxon>Pterygota</taxon>
        <taxon>Neoptera</taxon>
        <taxon>Endopterygota</taxon>
        <taxon>Diptera</taxon>
        <taxon>Nematocera</taxon>
        <taxon>Culicoidea</taxon>
        <taxon>Culicidae</taxon>
        <taxon>Anophelinae</taxon>
        <taxon>Anopheles</taxon>
    </lineage>
</organism>
<sequence>MGVGCVPEHGPTNPAPTTDRTLDFPVGWRNTTDHKGHSRSRTKRRENGRVFSCFAPSRSSKQWNQGSVNGHGSGSDGGPLFFCPDWTRYTIASTEPGMKLNRQSVGRSVSQSVSRLVLGRSCCHTSAMLRAEKMLHSGGRSILLGFLALLVIACGALPSTSPGDLESPDSPAFLADIRQHCLNATGDERAFDELKGYISSELPRCFMAHVNMDQLKLDTSKLEDKDRGKLFENICDQINESVVCLKPVMAKLKPCLDKEDVKIMEQVVATIPEALNMACTNSGALLQKFTEPTYRSCAMELPPMIEECTGELPDSMENLPFSQYTDKQCQEIYSMRDCFSRRINDCGATGFMDFFILFYRKLLSLTPCK</sequence>
<name>A0A182J952_ANOAO</name>
<dbReference type="EnsemblMetazoa" id="AATE013722-RA">
    <property type="protein sequence ID" value="AATE013722-PA.1"/>
    <property type="gene ID" value="AATE013722"/>
</dbReference>
<dbReference type="VEuPathDB" id="VectorBase:AATE013722"/>
<protein>
    <submittedName>
        <fullName evidence="2">Uncharacterized protein</fullName>
    </submittedName>
</protein>
<dbReference type="Pfam" id="PF07165">
    <property type="entry name" value="DUF1397"/>
    <property type="match status" value="1"/>
</dbReference>
<evidence type="ECO:0000256" key="1">
    <source>
        <dbReference type="SAM" id="MobiDB-lite"/>
    </source>
</evidence>
<evidence type="ECO:0000313" key="2">
    <source>
        <dbReference type="EnsemblMetazoa" id="AATE013722-PA.1"/>
    </source>
</evidence>
<feature type="region of interest" description="Disordered" evidence="1">
    <location>
        <begin position="1"/>
        <end position="48"/>
    </location>
</feature>
<dbReference type="PANTHER" id="PTHR20997:SF2">
    <property type="entry name" value="EG:BACR42I17.2 PROTEIN-RELATED"/>
    <property type="match status" value="1"/>
</dbReference>
<dbReference type="InterPro" id="IPR009832">
    <property type="entry name" value="DUF1397"/>
</dbReference>
<feature type="compositionally biased region" description="Basic residues" evidence="1">
    <location>
        <begin position="36"/>
        <end position="46"/>
    </location>
</feature>
<proteinExistence type="predicted"/>
<accession>A0A182J952</accession>
<reference evidence="2" key="1">
    <citation type="submission" date="2022-08" db="UniProtKB">
        <authorList>
            <consortium name="EnsemblMetazoa"/>
        </authorList>
    </citation>
    <scope>IDENTIFICATION</scope>
    <source>
        <strain evidence="2">EBRO</strain>
    </source>
</reference>